<keyword evidence="8" id="KW-0945">Host-virus interaction</keyword>
<keyword evidence="9" id="KW-1162">Viral penetration into host cytoplasm</keyword>
<dbReference type="GO" id="GO:0075509">
    <property type="term" value="P:endocytosis involved in viral entry into host cell"/>
    <property type="evidence" value="ECO:0007669"/>
    <property type="project" value="UniProtKB-KW"/>
</dbReference>
<evidence type="ECO:0000256" key="12">
    <source>
        <dbReference type="ARBA" id="ARBA00022890"/>
    </source>
</evidence>
<accession>A0A3S9LX24</accession>
<evidence type="ECO:0000256" key="14">
    <source>
        <dbReference type="ARBA" id="ARBA00023296"/>
    </source>
</evidence>
<evidence type="ECO:0000256" key="15">
    <source>
        <dbReference type="ARBA" id="ARBA00046863"/>
    </source>
</evidence>
<evidence type="ECO:0000256" key="2">
    <source>
        <dbReference type="ARBA" id="ARBA00004328"/>
    </source>
</evidence>
<dbReference type="Pfam" id="PF02443">
    <property type="entry name" value="Circo_capsid"/>
    <property type="match status" value="1"/>
</dbReference>
<evidence type="ECO:0000256" key="5">
    <source>
        <dbReference type="ARBA" id="ARBA00022524"/>
    </source>
</evidence>
<evidence type="ECO:0000256" key="10">
    <source>
        <dbReference type="ARBA" id="ARBA00022804"/>
    </source>
</evidence>
<keyword evidence="10" id="KW-1161">Viral attachment to host cell</keyword>
<dbReference type="Proteomes" id="UP000294067">
    <property type="component" value="Segment"/>
</dbReference>
<dbReference type="GO" id="GO:0003677">
    <property type="term" value="F:DNA binding"/>
    <property type="evidence" value="ECO:0007669"/>
    <property type="project" value="UniProtKB-KW"/>
</dbReference>
<organism evidence="16">
    <name type="scientific">Duck associated cyclovirus 1</name>
    <dbReference type="NCBI Taxonomy" id="2006585"/>
    <lineage>
        <taxon>Viruses</taxon>
        <taxon>Monodnaviria</taxon>
        <taxon>Shotokuvirae</taxon>
        <taxon>Cressdnaviricota</taxon>
        <taxon>Arfiviricetes</taxon>
        <taxon>Cirlivirales</taxon>
        <taxon>Circoviridae</taxon>
        <taxon>Cyclovirus</taxon>
        <taxon>Cyclovirus kacsa</taxon>
    </lineage>
</organism>
<dbReference type="GO" id="GO:0019062">
    <property type="term" value="P:virion attachment to host cell"/>
    <property type="evidence" value="ECO:0007669"/>
    <property type="project" value="UniProtKB-KW"/>
</dbReference>
<name>A0A3S9LX24_9CIRC</name>
<keyword evidence="4" id="KW-1140">T=1 icosahedral capsid protein</keyword>
<keyword evidence="13" id="KW-0238">DNA-binding</keyword>
<dbReference type="InterPro" id="IPR038652">
    <property type="entry name" value="Circovirus_capsid_sf"/>
</dbReference>
<dbReference type="EMBL" id="MG254875">
    <property type="protein sequence ID" value="AZQ25381.1"/>
    <property type="molecule type" value="Genomic_DNA"/>
</dbReference>
<dbReference type="EMBL" id="MG254876">
    <property type="protein sequence ID" value="AZQ25383.1"/>
    <property type="molecule type" value="Genomic_DNA"/>
</dbReference>
<dbReference type="GO" id="GO:0042025">
    <property type="term" value="C:host cell nucleus"/>
    <property type="evidence" value="ECO:0007669"/>
    <property type="project" value="UniProtKB-SubCell"/>
</dbReference>
<dbReference type="InterPro" id="IPR003383">
    <property type="entry name" value="Circovirus_capsid"/>
</dbReference>
<dbReference type="GO" id="GO:0039615">
    <property type="term" value="C:T=1 icosahedral viral capsid"/>
    <property type="evidence" value="ECO:0007669"/>
    <property type="project" value="UniProtKB-KW"/>
</dbReference>
<dbReference type="Proteomes" id="UP000292614">
    <property type="component" value="Segment"/>
</dbReference>
<protein>
    <submittedName>
        <fullName evidence="16">Putative cap</fullName>
    </submittedName>
</protein>
<evidence type="ECO:0000256" key="6">
    <source>
        <dbReference type="ARBA" id="ARBA00022561"/>
    </source>
</evidence>
<evidence type="ECO:0000256" key="13">
    <source>
        <dbReference type="ARBA" id="ARBA00023125"/>
    </source>
</evidence>
<keyword evidence="12" id="KW-1164">Virus endocytosis by host</keyword>
<evidence type="ECO:0000256" key="1">
    <source>
        <dbReference type="ARBA" id="ARBA00004147"/>
    </source>
</evidence>
<reference evidence="16" key="1">
    <citation type="submission" date="2017-10" db="EMBL/GenBank/DDBJ databases">
        <title>Identification of CRESS DNA viruses in wild birds in Hungary.</title>
        <authorList>
            <person name="Feher E."/>
            <person name="Kaszab E."/>
            <person name="Lengyel G."/>
            <person name="Banyai K."/>
        </authorList>
    </citation>
    <scope>NUCLEOTIDE SEQUENCE [LARGE SCALE GENOMIC DNA]</scope>
    <source>
        <strain evidence="16">DuACyV-1/4</strain>
        <strain evidence="17">DuACyV-1/5</strain>
    </source>
</reference>
<evidence type="ECO:0000256" key="4">
    <source>
        <dbReference type="ARBA" id="ARBA00022431"/>
    </source>
</evidence>
<evidence type="ECO:0000256" key="11">
    <source>
        <dbReference type="ARBA" id="ARBA00022844"/>
    </source>
</evidence>
<evidence type="ECO:0000256" key="7">
    <source>
        <dbReference type="ARBA" id="ARBA00022562"/>
    </source>
</evidence>
<evidence type="ECO:0000313" key="17">
    <source>
        <dbReference type="EMBL" id="AZQ25383.1"/>
    </source>
</evidence>
<evidence type="ECO:0000256" key="3">
    <source>
        <dbReference type="ARBA" id="ARBA00010301"/>
    </source>
</evidence>
<comment type="similarity">
    <text evidence="3">Belongs to the circoviridae capsid protein family.</text>
</comment>
<dbReference type="Gene3D" id="2.60.120.950">
    <property type="entry name" value="Circovirus capsid protein"/>
    <property type="match status" value="1"/>
</dbReference>
<evidence type="ECO:0000256" key="8">
    <source>
        <dbReference type="ARBA" id="ARBA00022581"/>
    </source>
</evidence>
<keyword evidence="14" id="KW-1160">Virus entry into host cell</keyword>
<dbReference type="GO" id="GO:0075732">
    <property type="term" value="P:viral penetration into host nucleus"/>
    <property type="evidence" value="ECO:0007669"/>
    <property type="project" value="UniProtKB-KW"/>
</dbReference>
<keyword evidence="7" id="KW-1048">Host nucleus</keyword>
<keyword evidence="5" id="KW-1163">Viral penetration into host nucleus</keyword>
<keyword evidence="11" id="KW-0946">Virion</keyword>
<keyword evidence="6" id="KW-0167">Capsid protein</keyword>
<proteinExistence type="inferred from homology"/>
<evidence type="ECO:0000256" key="9">
    <source>
        <dbReference type="ARBA" id="ARBA00022595"/>
    </source>
</evidence>
<evidence type="ECO:0000313" key="16">
    <source>
        <dbReference type="EMBL" id="AZQ25381.1"/>
    </source>
</evidence>
<sequence>MANYRRNKYRRRFKRRPLRVRLYNPKRNRLRRTQRRLKNDKYFTRFMSWNTIDVDPKTGQGWYISPNYKSNPGFMDMVDQYMEFKIHKIVAKITPGLNEIYIAEQGLKYAYAPWQQANGGAPSSADIIANGTTLTYGKLMNVPWAKSKRITQAATLVYKPKTNMSIAQESRQNSSTLSNASVINFPWVTTQNSRATPLPQPSGIMLAFDQMDPLSTVGKPLRVQVEFFLYVTFRKRRNPLLQSVTPFSMEQ</sequence>
<dbReference type="GO" id="GO:0043657">
    <property type="term" value="C:host cell"/>
    <property type="evidence" value="ECO:0007669"/>
    <property type="project" value="GOC"/>
</dbReference>
<dbReference type="GO" id="GO:0019069">
    <property type="term" value="P:viral capsid assembly"/>
    <property type="evidence" value="ECO:0007669"/>
    <property type="project" value="InterPro"/>
</dbReference>
<comment type="subunit">
    <text evidence="15">Homomultimer. Assembles in the nucleus, presumably in an immature form, then migrates to the cytoplasm once assembled as mature virion. Interacts with Rep; this interaction relocates Rep into the nucleus.</text>
</comment>
<comment type="subcellular location">
    <subcellularLocation>
        <location evidence="1">Host nucleus</location>
    </subcellularLocation>
    <subcellularLocation>
        <location evidence="2">Virion</location>
    </subcellularLocation>
</comment>